<dbReference type="EMBL" id="JAWDGP010005977">
    <property type="protein sequence ID" value="KAK3748891.1"/>
    <property type="molecule type" value="Genomic_DNA"/>
</dbReference>
<organism evidence="1 2">
    <name type="scientific">Elysia crispata</name>
    <name type="common">lettuce slug</name>
    <dbReference type="NCBI Taxonomy" id="231223"/>
    <lineage>
        <taxon>Eukaryota</taxon>
        <taxon>Metazoa</taxon>
        <taxon>Spiralia</taxon>
        <taxon>Lophotrochozoa</taxon>
        <taxon>Mollusca</taxon>
        <taxon>Gastropoda</taxon>
        <taxon>Heterobranchia</taxon>
        <taxon>Euthyneura</taxon>
        <taxon>Panpulmonata</taxon>
        <taxon>Sacoglossa</taxon>
        <taxon>Placobranchoidea</taxon>
        <taxon>Plakobranchidae</taxon>
        <taxon>Elysia</taxon>
    </lineage>
</organism>
<comment type="caution">
    <text evidence="1">The sequence shown here is derived from an EMBL/GenBank/DDBJ whole genome shotgun (WGS) entry which is preliminary data.</text>
</comment>
<keyword evidence="2" id="KW-1185">Reference proteome</keyword>
<evidence type="ECO:0000313" key="2">
    <source>
        <dbReference type="Proteomes" id="UP001283361"/>
    </source>
</evidence>
<dbReference type="Proteomes" id="UP001283361">
    <property type="component" value="Unassembled WGS sequence"/>
</dbReference>
<protein>
    <submittedName>
        <fullName evidence="1">Uncharacterized protein</fullName>
    </submittedName>
</protein>
<evidence type="ECO:0000313" key="1">
    <source>
        <dbReference type="EMBL" id="KAK3748891.1"/>
    </source>
</evidence>
<reference evidence="1" key="1">
    <citation type="journal article" date="2023" name="G3 (Bethesda)">
        <title>A reference genome for the long-term kleptoplast-retaining sea slug Elysia crispata morphotype clarki.</title>
        <authorList>
            <person name="Eastman K.E."/>
            <person name="Pendleton A.L."/>
            <person name="Shaikh M.A."/>
            <person name="Suttiyut T."/>
            <person name="Ogas R."/>
            <person name="Tomko P."/>
            <person name="Gavelis G."/>
            <person name="Widhalm J.R."/>
            <person name="Wisecaver J.H."/>
        </authorList>
    </citation>
    <scope>NUCLEOTIDE SEQUENCE</scope>
    <source>
        <strain evidence="1">ECLA1</strain>
    </source>
</reference>
<accession>A0AAE0YM62</accession>
<name>A0AAE0YM62_9GAST</name>
<dbReference type="AlphaFoldDB" id="A0AAE0YM62"/>
<proteinExistence type="predicted"/>
<gene>
    <name evidence="1" type="ORF">RRG08_005301</name>
</gene>
<sequence length="85" mass="9422">MPATSFQGGSVQLLGRFYGWSDVRLLHKAGSKPGAEVIYMNKSVTLRTEEINKTLDVLGPTGTLSPNPLNRTVFDTIYPYSRFVD</sequence>